<keyword evidence="5" id="KW-0067">ATP-binding</keyword>
<dbReference type="GO" id="GO:0032267">
    <property type="term" value="F:tRNA(Ile)-lysidine synthase activity"/>
    <property type="evidence" value="ECO:0007669"/>
    <property type="project" value="UniProtKB-EC"/>
</dbReference>
<dbReference type="InterPro" id="IPR012795">
    <property type="entry name" value="tRNA_Ile_lys_synt_N"/>
</dbReference>
<evidence type="ECO:0000256" key="4">
    <source>
        <dbReference type="ARBA" id="ARBA00022741"/>
    </source>
</evidence>
<keyword evidence="4" id="KW-0547">Nucleotide-binding</keyword>
<dbReference type="NCBIfam" id="TIGR02432">
    <property type="entry name" value="lysidine_TilS_N"/>
    <property type="match status" value="1"/>
</dbReference>
<dbReference type="EMBL" id="LC066370">
    <property type="protein sequence ID" value="BAT25787.1"/>
    <property type="molecule type" value="Genomic_DNA"/>
</dbReference>
<dbReference type="EC" id="6.3.4.19" evidence="1"/>
<dbReference type="InterPro" id="IPR014729">
    <property type="entry name" value="Rossmann-like_a/b/a_fold"/>
</dbReference>
<evidence type="ECO:0000256" key="1">
    <source>
        <dbReference type="ARBA" id="ARBA00013267"/>
    </source>
</evidence>
<dbReference type="PANTHER" id="PTHR43033">
    <property type="entry name" value="TRNA(ILE)-LYSIDINE SYNTHASE-RELATED"/>
    <property type="match status" value="1"/>
</dbReference>
<evidence type="ECO:0000313" key="8">
    <source>
        <dbReference type="EMBL" id="BAT25787.1"/>
    </source>
</evidence>
<proteinExistence type="predicted"/>
<dbReference type="AlphaFoldDB" id="A0A0P0YWE3"/>
<evidence type="ECO:0000259" key="7">
    <source>
        <dbReference type="Pfam" id="PF01171"/>
    </source>
</evidence>
<keyword evidence="2" id="KW-0436">Ligase</keyword>
<organism evidence="8">
    <name type="scientific">Aureimonas altamirensis</name>
    <dbReference type="NCBI Taxonomy" id="370622"/>
    <lineage>
        <taxon>Bacteria</taxon>
        <taxon>Pseudomonadati</taxon>
        <taxon>Pseudomonadota</taxon>
        <taxon>Alphaproteobacteria</taxon>
        <taxon>Hyphomicrobiales</taxon>
        <taxon>Aurantimonadaceae</taxon>
        <taxon>Aureimonas</taxon>
    </lineage>
</organism>
<evidence type="ECO:0000256" key="3">
    <source>
        <dbReference type="ARBA" id="ARBA00022694"/>
    </source>
</evidence>
<accession>A0A0P0YWE3</accession>
<dbReference type="Pfam" id="PF01171">
    <property type="entry name" value="ATP_bind_3"/>
    <property type="match status" value="1"/>
</dbReference>
<evidence type="ECO:0000256" key="6">
    <source>
        <dbReference type="ARBA" id="ARBA00048539"/>
    </source>
</evidence>
<dbReference type="SUPFAM" id="SSF52402">
    <property type="entry name" value="Adenine nucleotide alpha hydrolases-like"/>
    <property type="match status" value="1"/>
</dbReference>
<evidence type="ECO:0000256" key="2">
    <source>
        <dbReference type="ARBA" id="ARBA00022598"/>
    </source>
</evidence>
<dbReference type="Gene3D" id="3.40.50.620">
    <property type="entry name" value="HUPs"/>
    <property type="match status" value="1"/>
</dbReference>
<evidence type="ECO:0000256" key="5">
    <source>
        <dbReference type="ARBA" id="ARBA00022840"/>
    </source>
</evidence>
<reference evidence="8" key="1">
    <citation type="journal article" date="2015" name="Proc. Natl. Acad. Sci. U.S.A.">
        <title>Bacterial clade with the ribosomal RNA operon on a small plasmid rather than the chromosome.</title>
        <authorList>
            <person name="Anda M."/>
            <person name="Ohtsubo Y."/>
            <person name="Okubo T."/>
            <person name="Sugawara M."/>
            <person name="Nagata Y."/>
            <person name="Tsuda M."/>
            <person name="Minamisawa K."/>
            <person name="Mitsui H."/>
        </authorList>
    </citation>
    <scope>NUCLEOTIDE SEQUENCE</scope>
    <source>
        <strain evidence="8">DSM 21988</strain>
    </source>
</reference>
<name>A0A0P0YWE3_9HYPH</name>
<comment type="catalytic activity">
    <reaction evidence="6">
        <text>cytidine(34) in tRNA(Ile2) + L-lysine + ATP = lysidine(34) in tRNA(Ile2) + AMP + diphosphate + H(+)</text>
        <dbReference type="Rhea" id="RHEA:43744"/>
        <dbReference type="Rhea" id="RHEA-COMP:10625"/>
        <dbReference type="Rhea" id="RHEA-COMP:10670"/>
        <dbReference type="ChEBI" id="CHEBI:15378"/>
        <dbReference type="ChEBI" id="CHEBI:30616"/>
        <dbReference type="ChEBI" id="CHEBI:32551"/>
        <dbReference type="ChEBI" id="CHEBI:33019"/>
        <dbReference type="ChEBI" id="CHEBI:82748"/>
        <dbReference type="ChEBI" id="CHEBI:83665"/>
        <dbReference type="ChEBI" id="CHEBI:456215"/>
        <dbReference type="EC" id="6.3.4.19"/>
    </reaction>
</comment>
<dbReference type="GO" id="GO:0005524">
    <property type="term" value="F:ATP binding"/>
    <property type="evidence" value="ECO:0007669"/>
    <property type="project" value="UniProtKB-KW"/>
</dbReference>
<dbReference type="GO" id="GO:0008033">
    <property type="term" value="P:tRNA processing"/>
    <property type="evidence" value="ECO:0007669"/>
    <property type="project" value="UniProtKB-KW"/>
</dbReference>
<sequence length="370" mass="39375">MARAHLADPAIHVVTVDHGLRAESAEEARFVERLCLSYGLPHRTLHWQGGAGGGNISAAAREARYDRLGQFAWTVGAGAVVTAHHLDDQIETYLLAKARGGDGRALAGMRPVRALRPGVVLARPFLGIPGARLRATLSQAGIAWCEDPTNRNMHYARARMRAALQDGTVDAAEVPAALEMAARERIAHDRAVASGLRNAGVTVDDDGSLHIATKSLRPLEPELRRAVIGRAITAAGGGLYPPQADKLARLADRLSAGDGCATLGGASVRWRDGHAVIGREYGREGIGRASAQASGTWFDRRFVVSRLDAGRLVALGVFARGNATERCLPVLVSATGEALARHPAIRPWPGGPSRRLDAQESVGWRLMANL</sequence>
<keyword evidence="3" id="KW-0819">tRNA processing</keyword>
<dbReference type="InterPro" id="IPR012094">
    <property type="entry name" value="tRNA_Ile_lys_synt"/>
</dbReference>
<protein>
    <recommendedName>
        <fullName evidence="1">tRNA(Ile)-lysidine synthetase</fullName>
        <ecNumber evidence="1">6.3.4.19</ecNumber>
    </recommendedName>
</protein>
<dbReference type="CDD" id="cd01992">
    <property type="entry name" value="TilS_N"/>
    <property type="match status" value="1"/>
</dbReference>
<dbReference type="InterPro" id="IPR011063">
    <property type="entry name" value="TilS/TtcA_N"/>
</dbReference>
<dbReference type="PANTHER" id="PTHR43033:SF1">
    <property type="entry name" value="TRNA(ILE)-LYSIDINE SYNTHASE-RELATED"/>
    <property type="match status" value="1"/>
</dbReference>
<feature type="domain" description="tRNA(Ile)-lysidine/2-thiocytidine synthase N-terminal" evidence="7">
    <location>
        <begin position="10"/>
        <end position="162"/>
    </location>
</feature>